<evidence type="ECO:0000259" key="2">
    <source>
        <dbReference type="Pfam" id="PF12850"/>
    </source>
</evidence>
<evidence type="ECO:0000313" key="4">
    <source>
        <dbReference type="Proteomes" id="UP000032309"/>
    </source>
</evidence>
<accession>A0ABQ0JW25</accession>
<sequence>MLLIYGVIGDVHSNYEALTAVVNELREERVDKILCTGDIIGYAAEPIKCIDLIRELNCIVVAGNHDYAAVGKFPADYFHNDARAAILWTAKYLTAEYVEFLKNLPLVIELNDITLVHASLNHPEFFDYITTGVDAQLNLDILRTQICFYGHSHVPLAIFGENGSLRVDRGGVFDLNNVEKALINVGSVGQPRDWDIRASYAIYDDEKKVAQIKRAKYNIHDAVNKIYMAGLPEINALRLMG</sequence>
<evidence type="ECO:0000256" key="1">
    <source>
        <dbReference type="ARBA" id="ARBA00008950"/>
    </source>
</evidence>
<comment type="similarity">
    <text evidence="1">Belongs to the metallophosphoesterase superfamily. YfcE family.</text>
</comment>
<dbReference type="Pfam" id="PF12850">
    <property type="entry name" value="Metallophos_2"/>
    <property type="match status" value="1"/>
</dbReference>
<dbReference type="PIRSF" id="PIRSF000883">
    <property type="entry name" value="Pesterase_MJ0912"/>
    <property type="match status" value="1"/>
</dbReference>
<dbReference type="InterPro" id="IPR029052">
    <property type="entry name" value="Metallo-depent_PP-like"/>
</dbReference>
<dbReference type="InterPro" id="IPR050126">
    <property type="entry name" value="Ap4A_hydrolase"/>
</dbReference>
<gene>
    <name evidence="3" type="ORF">BROSI_A1425</name>
</gene>
<dbReference type="PANTHER" id="PTHR42850:SF2">
    <property type="entry name" value="BLL5683 PROTEIN"/>
    <property type="match status" value="1"/>
</dbReference>
<keyword evidence="4" id="KW-1185">Reference proteome</keyword>
<dbReference type="Proteomes" id="UP000032309">
    <property type="component" value="Unassembled WGS sequence"/>
</dbReference>
<dbReference type="InterPro" id="IPR024654">
    <property type="entry name" value="Calcineurin-like_PHP_lpxH"/>
</dbReference>
<dbReference type="InterPro" id="IPR011152">
    <property type="entry name" value="Pesterase_MJ0912"/>
</dbReference>
<name>A0ABQ0JW25_9BACT</name>
<proteinExistence type="inferred from homology"/>
<dbReference type="SUPFAM" id="SSF56300">
    <property type="entry name" value="Metallo-dependent phosphatases"/>
    <property type="match status" value="1"/>
</dbReference>
<reference evidence="4" key="1">
    <citation type="journal article" date="2015" name="Genome Announc.">
        <title>Draft Genome Sequence of an Anaerobic Ammonium-Oxidizing Bacterium, "Candidatus Brocadia sinica".</title>
        <authorList>
            <person name="Oshiki M."/>
            <person name="Shinyako-Hata K."/>
            <person name="Satoh H."/>
            <person name="Okabe S."/>
        </authorList>
    </citation>
    <scope>NUCLEOTIDE SEQUENCE [LARGE SCALE GENOMIC DNA]</scope>
    <source>
        <strain evidence="4">JPN1</strain>
    </source>
</reference>
<protein>
    <submittedName>
        <fullName evidence="3">Serine/threonine specific protein phosphatase 2</fullName>
    </submittedName>
</protein>
<dbReference type="PANTHER" id="PTHR42850">
    <property type="entry name" value="METALLOPHOSPHOESTERASE"/>
    <property type="match status" value="1"/>
</dbReference>
<dbReference type="EMBL" id="BAFN01000001">
    <property type="protein sequence ID" value="GAN32910.1"/>
    <property type="molecule type" value="Genomic_DNA"/>
</dbReference>
<feature type="domain" description="Calcineurin-like phosphoesterase" evidence="2">
    <location>
        <begin position="6"/>
        <end position="205"/>
    </location>
</feature>
<dbReference type="CDD" id="cd00838">
    <property type="entry name" value="MPP_superfamily"/>
    <property type="match status" value="1"/>
</dbReference>
<evidence type="ECO:0000313" key="3">
    <source>
        <dbReference type="EMBL" id="GAN32910.1"/>
    </source>
</evidence>
<organism evidence="3 4">
    <name type="scientific">Candidatus Brocadia sinica JPN1</name>
    <dbReference type="NCBI Taxonomy" id="1197129"/>
    <lineage>
        <taxon>Bacteria</taxon>
        <taxon>Pseudomonadati</taxon>
        <taxon>Planctomycetota</taxon>
        <taxon>Candidatus Brocadiia</taxon>
        <taxon>Candidatus Brocadiales</taxon>
        <taxon>Candidatus Brocadiaceae</taxon>
        <taxon>Candidatus Brocadia</taxon>
    </lineage>
</organism>
<comment type="caution">
    <text evidence="3">The sequence shown here is derived from an EMBL/GenBank/DDBJ whole genome shotgun (WGS) entry which is preliminary data.</text>
</comment>
<dbReference type="Gene3D" id="3.60.21.10">
    <property type="match status" value="1"/>
</dbReference>